<organism evidence="1 2">
    <name type="scientific">Sarcoptes scabiei</name>
    <name type="common">Itch mite</name>
    <name type="synonym">Acarus scabiei</name>
    <dbReference type="NCBI Taxonomy" id="52283"/>
    <lineage>
        <taxon>Eukaryota</taxon>
        <taxon>Metazoa</taxon>
        <taxon>Ecdysozoa</taxon>
        <taxon>Arthropoda</taxon>
        <taxon>Chelicerata</taxon>
        <taxon>Arachnida</taxon>
        <taxon>Acari</taxon>
        <taxon>Acariformes</taxon>
        <taxon>Sarcoptiformes</taxon>
        <taxon>Astigmata</taxon>
        <taxon>Psoroptidia</taxon>
        <taxon>Sarcoptoidea</taxon>
        <taxon>Sarcoptidae</taxon>
        <taxon>Sarcoptinae</taxon>
        <taxon>Sarcoptes</taxon>
    </lineage>
</organism>
<dbReference type="Proteomes" id="UP000616769">
    <property type="component" value="Unassembled WGS sequence"/>
</dbReference>
<name>A0A131ZXX2_SARSC</name>
<dbReference type="EMBL" id="JXLN01005668">
    <property type="protein sequence ID" value="KPM03656.1"/>
    <property type="molecule type" value="Genomic_DNA"/>
</dbReference>
<dbReference type="VEuPathDB" id="VectorBase:SSCA010030"/>
<gene>
    <name evidence="1" type="ORF">QR98_0020900</name>
</gene>
<evidence type="ECO:0000313" key="2">
    <source>
        <dbReference type="Proteomes" id="UP000616769"/>
    </source>
</evidence>
<sequence>MPKISLSEPIAFIVFYVNETKTPKFDCVYIRMISIKDIRIRGKKLEQIANTIKTIIGLKLNLSNLKMI</sequence>
<dbReference type="AlphaFoldDB" id="A0A131ZXX2"/>
<accession>A0A131ZXX2</accession>
<reference evidence="1 2" key="1">
    <citation type="journal article" date="2015" name="Parasit. Vectors">
        <title>Draft genome of the scabies mite.</title>
        <authorList>
            <person name="Rider S.D.Jr."/>
            <person name="Morgan M.S."/>
            <person name="Arlian L.G."/>
        </authorList>
    </citation>
    <scope>NUCLEOTIDE SEQUENCE [LARGE SCALE GENOMIC DNA]</scope>
    <source>
        <strain evidence="1">Arlian Lab</strain>
    </source>
</reference>
<comment type="caution">
    <text evidence="1">The sequence shown here is derived from an EMBL/GenBank/DDBJ whole genome shotgun (WGS) entry which is preliminary data.</text>
</comment>
<protein>
    <submittedName>
        <fullName evidence="1">Uncharacterized protein</fullName>
    </submittedName>
</protein>
<evidence type="ECO:0000313" key="1">
    <source>
        <dbReference type="EMBL" id="KPM03656.1"/>
    </source>
</evidence>
<proteinExistence type="predicted"/>